<dbReference type="AlphaFoldDB" id="A0A9W9VX49"/>
<dbReference type="RefSeq" id="XP_056486741.1">
    <property type="nucleotide sequence ID" value="XM_056631190.1"/>
</dbReference>
<evidence type="ECO:0000313" key="2">
    <source>
        <dbReference type="EMBL" id="KAJ5391063.1"/>
    </source>
</evidence>
<reference evidence="2" key="2">
    <citation type="journal article" date="2023" name="IMA Fungus">
        <title>Comparative genomic study of the Penicillium genus elucidates a diverse pangenome and 15 lateral gene transfer events.</title>
        <authorList>
            <person name="Petersen C."/>
            <person name="Sorensen T."/>
            <person name="Nielsen M.R."/>
            <person name="Sondergaard T.E."/>
            <person name="Sorensen J.L."/>
            <person name="Fitzpatrick D.A."/>
            <person name="Frisvad J.C."/>
            <person name="Nielsen K.L."/>
        </authorList>
    </citation>
    <scope>NUCLEOTIDE SEQUENCE</scope>
    <source>
        <strain evidence="2">IBT 29677</strain>
    </source>
</reference>
<name>A0A9W9VX49_9EURO</name>
<organism evidence="2 3">
    <name type="scientific">Penicillium cosmopolitanum</name>
    <dbReference type="NCBI Taxonomy" id="1131564"/>
    <lineage>
        <taxon>Eukaryota</taxon>
        <taxon>Fungi</taxon>
        <taxon>Dikarya</taxon>
        <taxon>Ascomycota</taxon>
        <taxon>Pezizomycotina</taxon>
        <taxon>Eurotiomycetes</taxon>
        <taxon>Eurotiomycetidae</taxon>
        <taxon>Eurotiales</taxon>
        <taxon>Aspergillaceae</taxon>
        <taxon>Penicillium</taxon>
    </lineage>
</organism>
<dbReference type="EMBL" id="JAPZBU010000008">
    <property type="protein sequence ID" value="KAJ5391063.1"/>
    <property type="molecule type" value="Genomic_DNA"/>
</dbReference>
<keyword evidence="3" id="KW-1185">Reference proteome</keyword>
<dbReference type="GeneID" id="81370170"/>
<dbReference type="PANTHER" id="PTHR38111:SF11">
    <property type="entry name" value="TRANSCRIPTION FACTOR DOMAIN-CONTAINING PROTEIN-RELATED"/>
    <property type="match status" value="1"/>
</dbReference>
<dbReference type="Proteomes" id="UP001147747">
    <property type="component" value="Unassembled WGS sequence"/>
</dbReference>
<proteinExistence type="predicted"/>
<feature type="region of interest" description="Disordered" evidence="1">
    <location>
        <begin position="1"/>
        <end position="20"/>
    </location>
</feature>
<gene>
    <name evidence="2" type="ORF">N7509_006553</name>
</gene>
<evidence type="ECO:0000313" key="3">
    <source>
        <dbReference type="Proteomes" id="UP001147747"/>
    </source>
</evidence>
<comment type="caution">
    <text evidence="2">The sequence shown here is derived from an EMBL/GenBank/DDBJ whole genome shotgun (WGS) entry which is preliminary data.</text>
</comment>
<evidence type="ECO:0000256" key="1">
    <source>
        <dbReference type="SAM" id="MobiDB-lite"/>
    </source>
</evidence>
<dbReference type="OrthoDB" id="4491390at2759"/>
<feature type="compositionally biased region" description="Polar residues" evidence="1">
    <location>
        <begin position="1"/>
        <end position="14"/>
    </location>
</feature>
<accession>A0A9W9VX49</accession>
<sequence length="468" mass="52945">MIQRAQLPSVNQGRSGLPPGIASGPSRREQIFSSYFNVFFPVQGDAKSSVDLWYYLASNFSAIPRKSEMLEKSWAALACAWLGKQNKDAGLLKYGVQLYNSAIKQMGSMITRDVYTDDIIYCTVLFQEIETYYCPTNLHAWIAHIVGTNAILNHYRHRLGQSPLVHTIYHEYQKQRLVMSAQGININQEEFDYITQPSEGNPTVELLRLYANFAPISNAVRMARPPNHKICRMLLRKCLAHREKVTEWYAKNVRRGPEECALGEVLTTRIPPTDDLFGTAYRFHSLDSGKIHVMYWTLLSIMHVVISRARNLVLVYYIDPFTPDIDDQFGDQDYLISSYWGDQIARAMPYHAQDDKKAWGIHSATFSLCQACKSAAVDSGNRKKFDWCQSVFSAFGEAGFESCFRLCEVFTGLWMMHQARQAGITVTSLSGELQAGTPESVRKQHQVVGGVSAVPNLLDQVVQRDANP</sequence>
<reference evidence="2" key="1">
    <citation type="submission" date="2022-12" db="EMBL/GenBank/DDBJ databases">
        <authorList>
            <person name="Petersen C."/>
        </authorList>
    </citation>
    <scope>NUCLEOTIDE SEQUENCE</scope>
    <source>
        <strain evidence="2">IBT 29677</strain>
    </source>
</reference>
<dbReference type="InterPro" id="IPR053178">
    <property type="entry name" value="Osmoadaptation_assoc"/>
</dbReference>
<protein>
    <submittedName>
        <fullName evidence="2">Uncharacterized protein</fullName>
    </submittedName>
</protein>
<dbReference type="PANTHER" id="PTHR38111">
    <property type="entry name" value="ZN(2)-C6 FUNGAL-TYPE DOMAIN-CONTAINING PROTEIN-RELATED"/>
    <property type="match status" value="1"/>
</dbReference>